<evidence type="ECO:0000256" key="5">
    <source>
        <dbReference type="ARBA" id="ARBA00022840"/>
    </source>
</evidence>
<dbReference type="CDD" id="cd07960">
    <property type="entry name" value="Anticodon_Ia_Ile_BEm"/>
    <property type="match status" value="1"/>
</dbReference>
<dbReference type="InterPro" id="IPR009080">
    <property type="entry name" value="tRNAsynth_Ia_anticodon-bd"/>
</dbReference>
<comment type="cofactor">
    <cofactor evidence="10">
        <name>Zn(2+)</name>
        <dbReference type="ChEBI" id="CHEBI:29105"/>
    </cofactor>
    <text evidence="10">Binds 1 zinc ion per subunit.</text>
</comment>
<feature type="domain" description="Aminoacyl-tRNA synthetase class Ia" evidence="11">
    <location>
        <begin position="27"/>
        <end position="632"/>
    </location>
</feature>
<dbReference type="GO" id="GO:0005524">
    <property type="term" value="F:ATP binding"/>
    <property type="evidence" value="ECO:0007669"/>
    <property type="project" value="UniProtKB-UniRule"/>
</dbReference>
<dbReference type="HAMAP" id="MF_02002">
    <property type="entry name" value="Ile_tRNA_synth_type1"/>
    <property type="match status" value="1"/>
</dbReference>
<dbReference type="GO" id="GO:0008270">
    <property type="term" value="F:zinc ion binding"/>
    <property type="evidence" value="ECO:0007669"/>
    <property type="project" value="UniProtKB-UniRule"/>
</dbReference>
<feature type="domain" description="Methionyl/Valyl/Leucyl/Isoleucyl-tRNA synthetase anticodon-binding" evidence="13">
    <location>
        <begin position="677"/>
        <end position="832"/>
    </location>
</feature>
<evidence type="ECO:0000256" key="8">
    <source>
        <dbReference type="ARBA" id="ARBA00025217"/>
    </source>
</evidence>
<feature type="short sequence motif" description="'HIGH' region" evidence="10">
    <location>
        <begin position="57"/>
        <end position="67"/>
    </location>
</feature>
<dbReference type="SUPFAM" id="SSF52374">
    <property type="entry name" value="Nucleotidylyl transferase"/>
    <property type="match status" value="1"/>
</dbReference>
<dbReference type="Pfam" id="PF06827">
    <property type="entry name" value="zf-FPG_IleRS"/>
    <property type="match status" value="1"/>
</dbReference>
<comment type="subunit">
    <text evidence="10">Monomer.</text>
</comment>
<dbReference type="Gene3D" id="3.90.740.10">
    <property type="entry name" value="Valyl/Leucyl/Isoleucyl-tRNA synthetase, editing domain"/>
    <property type="match status" value="1"/>
</dbReference>
<comment type="function">
    <text evidence="8 10">Catalyzes the attachment of isoleucine to tRNA(Ile). As IleRS can inadvertently accommodate and process structurally similar amino acids such as valine, to avoid such errors it has two additional distinct tRNA(Ile)-dependent editing activities. One activity is designated as 'pretransfer' editing and involves the hydrolysis of activated Val-AMP. The other activity is designated 'posttransfer' editing and involves deacylation of mischarged Val-tRNA(Ile).</text>
</comment>
<dbReference type="EC" id="6.1.1.5" evidence="10"/>
<feature type="binding site" evidence="10">
    <location>
        <position position="597"/>
    </location>
    <ligand>
        <name>ATP</name>
        <dbReference type="ChEBI" id="CHEBI:30616"/>
    </ligand>
</feature>
<evidence type="ECO:0000256" key="2">
    <source>
        <dbReference type="ARBA" id="ARBA00022490"/>
    </source>
</evidence>
<feature type="binding site" evidence="10">
    <location>
        <position position="906"/>
    </location>
    <ligand>
        <name>Zn(2+)</name>
        <dbReference type="ChEBI" id="CHEBI:29105"/>
    </ligand>
</feature>
<proteinExistence type="inferred from homology"/>
<dbReference type="AlphaFoldDB" id="A0A9D1HKN9"/>
<comment type="caution">
    <text evidence="14">The sequence shown here is derived from an EMBL/GenBank/DDBJ whole genome shotgun (WGS) entry which is preliminary data.</text>
</comment>
<evidence type="ECO:0000256" key="7">
    <source>
        <dbReference type="ARBA" id="ARBA00023146"/>
    </source>
</evidence>
<keyword evidence="7 10" id="KW-0030">Aminoacyl-tRNA synthetase</keyword>
<comment type="similarity">
    <text evidence="1 10">Belongs to the class-I aminoacyl-tRNA synthetase family. IleS type 1 subfamily.</text>
</comment>
<evidence type="ECO:0000259" key="12">
    <source>
        <dbReference type="Pfam" id="PF06827"/>
    </source>
</evidence>
<dbReference type="PANTHER" id="PTHR42765">
    <property type="entry name" value="SOLEUCYL-TRNA SYNTHETASE"/>
    <property type="match status" value="1"/>
</dbReference>
<feature type="binding site" evidence="10">
    <location>
        <position position="886"/>
    </location>
    <ligand>
        <name>Zn(2+)</name>
        <dbReference type="ChEBI" id="CHEBI:29105"/>
    </ligand>
</feature>
<evidence type="ECO:0000259" key="11">
    <source>
        <dbReference type="Pfam" id="PF00133"/>
    </source>
</evidence>
<dbReference type="Pfam" id="PF08264">
    <property type="entry name" value="Anticodon_1"/>
    <property type="match status" value="1"/>
</dbReference>
<dbReference type="Gene3D" id="1.10.730.20">
    <property type="match status" value="1"/>
</dbReference>
<dbReference type="InterPro" id="IPR050081">
    <property type="entry name" value="Ile-tRNA_ligase"/>
</dbReference>
<keyword evidence="4 10" id="KW-0547">Nucleotide-binding</keyword>
<feature type="binding site" evidence="10">
    <location>
        <position position="903"/>
    </location>
    <ligand>
        <name>Zn(2+)</name>
        <dbReference type="ChEBI" id="CHEBI:29105"/>
    </ligand>
</feature>
<feature type="short sequence motif" description="'KMSKS' region" evidence="10">
    <location>
        <begin position="594"/>
        <end position="598"/>
    </location>
</feature>
<dbReference type="GO" id="GO:0004822">
    <property type="term" value="F:isoleucine-tRNA ligase activity"/>
    <property type="evidence" value="ECO:0007669"/>
    <property type="project" value="UniProtKB-UniRule"/>
</dbReference>
<evidence type="ECO:0000256" key="1">
    <source>
        <dbReference type="ARBA" id="ARBA00006887"/>
    </source>
</evidence>
<sequence length="919" mass="103996">MDYGKTLNLPATDFPMRGNLPEREPETLKHWQEMDIYNRVQEHTRGLAKFVLHDGPPYANGNIHTGHVLNKVLKDIIVKYKSMSGFDAPYVPGWDTHGLPIEQRAIKELGINQHSEDKAAFRRKCEEFARSFVNTQREQFQRLGVRGDWEHPYITLQKEFEAAQIGAFGEMVKKGYIYKGKKPVYWCAECETALAEAEVEYADVKSPAIYVKFPLLDGKGILADDVSFVIWTTTPWTIPANLAICIHADYVYAVALVNGQKLVMAKELLESVAKDIGATDVQILQEFKGRELEGITCRHPLIDRPSVVILGDHVTLDAGCGCVHTAPGHGVEDFEVGQRYGLDILSPVDDTGHFTGEAGKYAGLDLDEGGKQVVKDLEAAGALLKLQWITHAYPHCWRCKKPIIFRATEQWFCSIEGFREQALAEIDKTQFIPAWGHDRIYNMVKDRSDWCISRQRTWGVPIPIFYCEECGREIVNDETIKHIQTLFAEHGSNVWFERDAGELIPEGLTCECGCRNFRKETDIMDVWFDSGSSHLAVLEKRPELTWPADLYLEGSDQHRGWFNSSLNIGVACKGHAPYKAVLTHGFLVDEKGVKMSKSQGNALDPLEIINKMGADVLRLWVSSADYRSDMAINKKILQQVSETYRKIRNTARFLLSNLNDFDPAKDALPYERLREVDRWQLHRLQKLIEQVRAAYDAYEFHVVHHAIHRFCVVEMSNLYLDITKDTLYSELPDDPRRRSVQTVMYQILDALVRLLTPILAFTSEEIFHYMPKLGKAPESVQLLSMPEVNPSYLDDKLDEKWQKLTAVKEQVAGELELARKAKSIGHSLDAAVTLVAGGETYQLLAAAKDELAHLFIVSQCRVLEDAAAEGIKVSVEPARGIKCARCWIYSEHIGHDSEHAEVCPRCAEVLSQLPECPEA</sequence>
<dbReference type="NCBIfam" id="TIGR00392">
    <property type="entry name" value="ileS"/>
    <property type="match status" value="1"/>
</dbReference>
<evidence type="ECO:0000256" key="4">
    <source>
        <dbReference type="ARBA" id="ARBA00022741"/>
    </source>
</evidence>
<comment type="subcellular location">
    <subcellularLocation>
        <location evidence="10">Cytoplasm</location>
    </subcellularLocation>
</comment>
<keyword evidence="5 10" id="KW-0067">ATP-binding</keyword>
<feature type="binding site" evidence="10">
    <location>
        <position position="553"/>
    </location>
    <ligand>
        <name>L-isoleucyl-5'-AMP</name>
        <dbReference type="ChEBI" id="CHEBI:178002"/>
    </ligand>
</feature>
<feature type="binding site" evidence="10">
    <location>
        <position position="883"/>
    </location>
    <ligand>
        <name>Zn(2+)</name>
        <dbReference type="ChEBI" id="CHEBI:29105"/>
    </ligand>
</feature>
<evidence type="ECO:0000313" key="14">
    <source>
        <dbReference type="EMBL" id="HIU09698.1"/>
    </source>
</evidence>
<evidence type="ECO:0000256" key="9">
    <source>
        <dbReference type="ARBA" id="ARBA00048359"/>
    </source>
</evidence>
<dbReference type="Pfam" id="PF00133">
    <property type="entry name" value="tRNA-synt_1"/>
    <property type="match status" value="1"/>
</dbReference>
<dbReference type="PRINTS" id="PR00984">
    <property type="entry name" value="TRNASYNTHILE"/>
</dbReference>
<dbReference type="SUPFAM" id="SSF47323">
    <property type="entry name" value="Anticodon-binding domain of a subclass of class I aminoacyl-tRNA synthetases"/>
    <property type="match status" value="1"/>
</dbReference>
<keyword evidence="10" id="KW-0479">Metal-binding</keyword>
<dbReference type="InterPro" id="IPR002301">
    <property type="entry name" value="Ile-tRNA-ligase"/>
</dbReference>
<dbReference type="Gene3D" id="1.10.10.830">
    <property type="entry name" value="Ile-tRNA synthetase CP2 domain-like"/>
    <property type="match status" value="1"/>
</dbReference>
<dbReference type="GO" id="GO:0000049">
    <property type="term" value="F:tRNA binding"/>
    <property type="evidence" value="ECO:0007669"/>
    <property type="project" value="InterPro"/>
</dbReference>
<dbReference type="GO" id="GO:0005829">
    <property type="term" value="C:cytosol"/>
    <property type="evidence" value="ECO:0007669"/>
    <property type="project" value="TreeGrafter"/>
</dbReference>
<dbReference type="InterPro" id="IPR033708">
    <property type="entry name" value="Anticodon_Ile_BEm"/>
</dbReference>
<accession>A0A9D1HKN9</accession>
<dbReference type="InterPro" id="IPR009008">
    <property type="entry name" value="Val/Leu/Ile-tRNA-synth_edit"/>
</dbReference>
<comment type="catalytic activity">
    <reaction evidence="9 10">
        <text>tRNA(Ile) + L-isoleucine + ATP = L-isoleucyl-tRNA(Ile) + AMP + diphosphate</text>
        <dbReference type="Rhea" id="RHEA:11060"/>
        <dbReference type="Rhea" id="RHEA-COMP:9666"/>
        <dbReference type="Rhea" id="RHEA-COMP:9695"/>
        <dbReference type="ChEBI" id="CHEBI:30616"/>
        <dbReference type="ChEBI" id="CHEBI:33019"/>
        <dbReference type="ChEBI" id="CHEBI:58045"/>
        <dbReference type="ChEBI" id="CHEBI:78442"/>
        <dbReference type="ChEBI" id="CHEBI:78528"/>
        <dbReference type="ChEBI" id="CHEBI:456215"/>
        <dbReference type="EC" id="6.1.1.5"/>
    </reaction>
</comment>
<gene>
    <name evidence="10 14" type="primary">ileS</name>
    <name evidence="14" type="ORF">IAB00_00360</name>
</gene>
<reference evidence="14" key="2">
    <citation type="journal article" date="2021" name="PeerJ">
        <title>Extensive microbial diversity within the chicken gut microbiome revealed by metagenomics and culture.</title>
        <authorList>
            <person name="Gilroy R."/>
            <person name="Ravi A."/>
            <person name="Getino M."/>
            <person name="Pursley I."/>
            <person name="Horton D.L."/>
            <person name="Alikhan N.F."/>
            <person name="Baker D."/>
            <person name="Gharbi K."/>
            <person name="Hall N."/>
            <person name="Watson M."/>
            <person name="Adriaenssens E.M."/>
            <person name="Foster-Nyarko E."/>
            <person name="Jarju S."/>
            <person name="Secka A."/>
            <person name="Antonio M."/>
            <person name="Oren A."/>
            <person name="Chaudhuri R.R."/>
            <person name="La Ragione R."/>
            <person name="Hildebrand F."/>
            <person name="Pallen M.J."/>
        </authorList>
    </citation>
    <scope>NUCLEOTIDE SEQUENCE</scope>
    <source>
        <strain evidence="14">2830</strain>
    </source>
</reference>
<evidence type="ECO:0000256" key="6">
    <source>
        <dbReference type="ARBA" id="ARBA00022917"/>
    </source>
</evidence>
<evidence type="ECO:0000313" key="15">
    <source>
        <dbReference type="Proteomes" id="UP000824124"/>
    </source>
</evidence>
<dbReference type="InterPro" id="IPR002300">
    <property type="entry name" value="aa-tRNA-synth_Ia"/>
</dbReference>
<dbReference type="InterPro" id="IPR023585">
    <property type="entry name" value="Ile-tRNA-ligase_type1"/>
</dbReference>
<dbReference type="FunFam" id="3.40.50.620:FF:000152">
    <property type="entry name" value="Isoleucine--tRNA ligase"/>
    <property type="match status" value="1"/>
</dbReference>
<dbReference type="CDD" id="cd00818">
    <property type="entry name" value="IleRS_core"/>
    <property type="match status" value="1"/>
</dbReference>
<keyword evidence="3 10" id="KW-0436">Ligase</keyword>
<dbReference type="InterPro" id="IPR010663">
    <property type="entry name" value="Znf_FPG/IleRS"/>
</dbReference>
<dbReference type="FunFam" id="1.10.730.20:FF:000001">
    <property type="entry name" value="Isoleucine--tRNA ligase"/>
    <property type="match status" value="1"/>
</dbReference>
<dbReference type="Proteomes" id="UP000824124">
    <property type="component" value="Unassembled WGS sequence"/>
</dbReference>
<dbReference type="GO" id="GO:0006428">
    <property type="term" value="P:isoleucyl-tRNA aminoacylation"/>
    <property type="evidence" value="ECO:0007669"/>
    <property type="project" value="UniProtKB-UniRule"/>
</dbReference>
<protein>
    <recommendedName>
        <fullName evidence="10">Isoleucine--tRNA ligase</fullName>
        <ecNumber evidence="10">6.1.1.5</ecNumber>
    </recommendedName>
    <alternativeName>
        <fullName evidence="10">Isoleucyl-tRNA synthetase</fullName>
        <shortName evidence="10">IleRS</shortName>
    </alternativeName>
</protein>
<keyword evidence="6 10" id="KW-0648">Protein biosynthesis</keyword>
<reference evidence="14" key="1">
    <citation type="submission" date="2020-10" db="EMBL/GenBank/DDBJ databases">
        <authorList>
            <person name="Gilroy R."/>
        </authorList>
    </citation>
    <scope>NUCLEOTIDE SEQUENCE</scope>
    <source>
        <strain evidence="14">2830</strain>
    </source>
</reference>
<organism evidence="14 15">
    <name type="scientific">Candidatus Avidehalobacter gallistercoris</name>
    <dbReference type="NCBI Taxonomy" id="2840694"/>
    <lineage>
        <taxon>Bacteria</taxon>
        <taxon>Bacillati</taxon>
        <taxon>Bacillota</taxon>
        <taxon>Clostridia</taxon>
        <taxon>Eubacteriales</taxon>
        <taxon>Peptococcaceae</taxon>
        <taxon>Peptococcaceae incertae sedis</taxon>
        <taxon>Candidatus Avidehalobacter</taxon>
    </lineage>
</organism>
<evidence type="ECO:0000259" key="13">
    <source>
        <dbReference type="Pfam" id="PF08264"/>
    </source>
</evidence>
<dbReference type="InterPro" id="IPR014729">
    <property type="entry name" value="Rossmann-like_a/b/a_fold"/>
</dbReference>
<evidence type="ECO:0000256" key="10">
    <source>
        <dbReference type="HAMAP-Rule" id="MF_02002"/>
    </source>
</evidence>
<dbReference type="Gene3D" id="3.40.50.620">
    <property type="entry name" value="HUPs"/>
    <property type="match status" value="2"/>
</dbReference>
<name>A0A9D1HKN9_9FIRM</name>
<dbReference type="InterPro" id="IPR013155">
    <property type="entry name" value="M/V/L/I-tRNA-synth_anticd-bd"/>
</dbReference>
<dbReference type="GO" id="GO:0002161">
    <property type="term" value="F:aminoacyl-tRNA deacylase activity"/>
    <property type="evidence" value="ECO:0007669"/>
    <property type="project" value="InterPro"/>
</dbReference>
<dbReference type="FunFam" id="3.90.740.10:FF:000006">
    <property type="entry name" value="Isoleucine--tRNA ligase"/>
    <property type="match status" value="1"/>
</dbReference>
<comment type="domain">
    <text evidence="10">IleRS has two distinct active sites: one for aminoacylation and one for editing. The misactivated valine is translocated from the active site to the editing site, which sterically excludes the correctly activated isoleucine. The single editing site contains two valyl binding pockets, one specific for each substrate (Val-AMP or Val-tRNA(Ile)).</text>
</comment>
<keyword evidence="2 10" id="KW-0963">Cytoplasm</keyword>
<dbReference type="SUPFAM" id="SSF50677">
    <property type="entry name" value="ValRS/IleRS/LeuRS editing domain"/>
    <property type="match status" value="1"/>
</dbReference>
<keyword evidence="10" id="KW-0862">Zinc</keyword>
<evidence type="ECO:0000256" key="3">
    <source>
        <dbReference type="ARBA" id="ARBA00022598"/>
    </source>
</evidence>
<dbReference type="PANTHER" id="PTHR42765:SF1">
    <property type="entry name" value="ISOLEUCINE--TRNA LIGASE, MITOCHONDRIAL"/>
    <property type="match status" value="1"/>
</dbReference>
<feature type="domain" description="Zinc finger FPG/IleRS-type" evidence="12">
    <location>
        <begin position="880"/>
        <end position="909"/>
    </location>
</feature>
<dbReference type="EMBL" id="DVMH01000003">
    <property type="protein sequence ID" value="HIU09698.1"/>
    <property type="molecule type" value="Genomic_DNA"/>
</dbReference>